<evidence type="ECO:0000313" key="2">
    <source>
        <dbReference type="Proteomes" id="UP000324222"/>
    </source>
</evidence>
<sequence length="112" mass="12729">MTLHCTGLQEIIVHKQEIGRLLQNLDIRKVMGPDGVSGQALMKWKDQLLAPIWEMVISSLKDGRVPLEWNRANIIPIFNGGKSNEPLNYRLVRTGEQRWMGGHCVPGHEKSF</sequence>
<dbReference type="Proteomes" id="UP000324222">
    <property type="component" value="Unassembled WGS sequence"/>
</dbReference>
<protein>
    <submittedName>
        <fullName evidence="1">Uncharacterized protein</fullName>
    </submittedName>
</protein>
<keyword evidence="2" id="KW-1185">Reference proteome</keyword>
<evidence type="ECO:0000313" key="1">
    <source>
        <dbReference type="EMBL" id="MPC68942.1"/>
    </source>
</evidence>
<dbReference type="EMBL" id="VSRR010028647">
    <property type="protein sequence ID" value="MPC68942.1"/>
    <property type="molecule type" value="Genomic_DNA"/>
</dbReference>
<proteinExistence type="predicted"/>
<reference evidence="1 2" key="1">
    <citation type="submission" date="2019-05" db="EMBL/GenBank/DDBJ databases">
        <title>Another draft genome of Portunus trituberculatus and its Hox gene families provides insights of decapod evolution.</title>
        <authorList>
            <person name="Jeong J.-H."/>
            <person name="Song I."/>
            <person name="Kim S."/>
            <person name="Choi T."/>
            <person name="Kim D."/>
            <person name="Ryu S."/>
            <person name="Kim W."/>
        </authorList>
    </citation>
    <scope>NUCLEOTIDE SEQUENCE [LARGE SCALE GENOMIC DNA]</scope>
    <source>
        <tissue evidence="1">Muscle</tissue>
    </source>
</reference>
<name>A0A5B7HCY6_PORTR</name>
<organism evidence="1 2">
    <name type="scientific">Portunus trituberculatus</name>
    <name type="common">Swimming crab</name>
    <name type="synonym">Neptunus trituberculatus</name>
    <dbReference type="NCBI Taxonomy" id="210409"/>
    <lineage>
        <taxon>Eukaryota</taxon>
        <taxon>Metazoa</taxon>
        <taxon>Ecdysozoa</taxon>
        <taxon>Arthropoda</taxon>
        <taxon>Crustacea</taxon>
        <taxon>Multicrustacea</taxon>
        <taxon>Malacostraca</taxon>
        <taxon>Eumalacostraca</taxon>
        <taxon>Eucarida</taxon>
        <taxon>Decapoda</taxon>
        <taxon>Pleocyemata</taxon>
        <taxon>Brachyura</taxon>
        <taxon>Eubrachyura</taxon>
        <taxon>Portunoidea</taxon>
        <taxon>Portunidae</taxon>
        <taxon>Portuninae</taxon>
        <taxon>Portunus</taxon>
    </lineage>
</organism>
<dbReference type="AlphaFoldDB" id="A0A5B7HCY6"/>
<gene>
    <name evidence="1" type="ORF">E2C01_063154</name>
</gene>
<comment type="caution">
    <text evidence="1">The sequence shown here is derived from an EMBL/GenBank/DDBJ whole genome shotgun (WGS) entry which is preliminary data.</text>
</comment>
<accession>A0A5B7HCY6</accession>